<dbReference type="SUPFAM" id="SSF52058">
    <property type="entry name" value="L domain-like"/>
    <property type="match status" value="1"/>
</dbReference>
<evidence type="ECO:0000256" key="1">
    <source>
        <dbReference type="SAM" id="MobiDB-lite"/>
    </source>
</evidence>
<dbReference type="InterPro" id="IPR032675">
    <property type="entry name" value="LRR_dom_sf"/>
</dbReference>
<dbReference type="AlphaFoldDB" id="A2EDK5"/>
<dbReference type="SMR" id="A2EDK5"/>
<keyword evidence="2" id="KW-0472">Membrane</keyword>
<dbReference type="Pfam" id="PF13306">
    <property type="entry name" value="LRR_5"/>
    <property type="match status" value="2"/>
</dbReference>
<dbReference type="OrthoDB" id="6363818at2759"/>
<dbReference type="InParanoid" id="A2EDK5"/>
<dbReference type="PANTHER" id="PTHR45661:SF3">
    <property type="entry name" value="IG-LIKE DOMAIN-CONTAINING PROTEIN"/>
    <property type="match status" value="1"/>
</dbReference>
<feature type="transmembrane region" description="Helical" evidence="2">
    <location>
        <begin position="495"/>
        <end position="517"/>
    </location>
</feature>
<dbReference type="Proteomes" id="UP000001542">
    <property type="component" value="Unassembled WGS sequence"/>
</dbReference>
<reference evidence="3" key="2">
    <citation type="journal article" date="2007" name="Science">
        <title>Draft genome sequence of the sexually transmitted pathogen Trichomonas vaginalis.</title>
        <authorList>
            <person name="Carlton J.M."/>
            <person name="Hirt R.P."/>
            <person name="Silva J.C."/>
            <person name="Delcher A.L."/>
            <person name="Schatz M."/>
            <person name="Zhao Q."/>
            <person name="Wortman J.R."/>
            <person name="Bidwell S.L."/>
            <person name="Alsmark U.C.M."/>
            <person name="Besteiro S."/>
            <person name="Sicheritz-Ponten T."/>
            <person name="Noel C.J."/>
            <person name="Dacks J.B."/>
            <person name="Foster P.G."/>
            <person name="Simillion C."/>
            <person name="Van de Peer Y."/>
            <person name="Miranda-Saavedra D."/>
            <person name="Barton G.J."/>
            <person name="Westrop G.D."/>
            <person name="Mueller S."/>
            <person name="Dessi D."/>
            <person name="Fiori P.L."/>
            <person name="Ren Q."/>
            <person name="Paulsen I."/>
            <person name="Zhang H."/>
            <person name="Bastida-Corcuera F.D."/>
            <person name="Simoes-Barbosa A."/>
            <person name="Brown M.T."/>
            <person name="Hayes R.D."/>
            <person name="Mukherjee M."/>
            <person name="Okumura C.Y."/>
            <person name="Schneider R."/>
            <person name="Smith A.J."/>
            <person name="Vanacova S."/>
            <person name="Villalvazo M."/>
            <person name="Haas B.J."/>
            <person name="Pertea M."/>
            <person name="Feldblyum T.V."/>
            <person name="Utterback T.R."/>
            <person name="Shu C.L."/>
            <person name="Osoegawa K."/>
            <person name="de Jong P.J."/>
            <person name="Hrdy I."/>
            <person name="Horvathova L."/>
            <person name="Zubacova Z."/>
            <person name="Dolezal P."/>
            <person name="Malik S.B."/>
            <person name="Logsdon J.M. Jr."/>
            <person name="Henze K."/>
            <person name="Gupta A."/>
            <person name="Wang C.C."/>
            <person name="Dunne R.L."/>
            <person name="Upcroft J.A."/>
            <person name="Upcroft P."/>
            <person name="White O."/>
            <person name="Salzberg S.L."/>
            <person name="Tang P."/>
            <person name="Chiu C.-H."/>
            <person name="Lee Y.-S."/>
            <person name="Embley T.M."/>
            <person name="Coombs G.H."/>
            <person name="Mottram J.C."/>
            <person name="Tachezy J."/>
            <person name="Fraser-Liggett C.M."/>
            <person name="Johnson P.J."/>
        </authorList>
    </citation>
    <scope>NUCLEOTIDE SEQUENCE [LARGE SCALE GENOMIC DNA]</scope>
    <source>
        <strain evidence="3">G3</strain>
    </source>
</reference>
<dbReference type="PANTHER" id="PTHR45661">
    <property type="entry name" value="SURFACE ANTIGEN"/>
    <property type="match status" value="1"/>
</dbReference>
<accession>A2EDK5</accession>
<dbReference type="VEuPathDB" id="TrichDB:TVAGG3_0905970"/>
<dbReference type="InterPro" id="IPR026906">
    <property type="entry name" value="LRR_5"/>
</dbReference>
<proteinExistence type="predicted"/>
<feature type="region of interest" description="Disordered" evidence="1">
    <location>
        <begin position="458"/>
        <end position="488"/>
    </location>
</feature>
<keyword evidence="4" id="KW-1185">Reference proteome</keyword>
<feature type="compositionally biased region" description="Low complexity" evidence="1">
    <location>
        <begin position="460"/>
        <end position="471"/>
    </location>
</feature>
<reference evidence="3" key="1">
    <citation type="submission" date="2006-10" db="EMBL/GenBank/DDBJ databases">
        <authorList>
            <person name="Amadeo P."/>
            <person name="Zhao Q."/>
            <person name="Wortman J."/>
            <person name="Fraser-Liggett C."/>
            <person name="Carlton J."/>
        </authorList>
    </citation>
    <scope>NUCLEOTIDE SEQUENCE</scope>
    <source>
        <strain evidence="3">G3</strain>
    </source>
</reference>
<dbReference type="EMBL" id="DS113361">
    <property type="protein sequence ID" value="EAY09270.1"/>
    <property type="molecule type" value="Genomic_DNA"/>
</dbReference>
<evidence type="ECO:0000313" key="3">
    <source>
        <dbReference type="EMBL" id="EAY09270.1"/>
    </source>
</evidence>
<keyword evidence="2" id="KW-0812">Transmembrane</keyword>
<dbReference type="VEuPathDB" id="TrichDB:TVAG_133280"/>
<name>A2EDK5_TRIV3</name>
<evidence type="ECO:0000313" key="4">
    <source>
        <dbReference type="Proteomes" id="UP000001542"/>
    </source>
</evidence>
<sequence>MTGFFDECEKLTEIEVISDNYILENDVVYNKEKTRIISFSIISPIESFTVPESVKALNDLAFYGTKNLKNLTSTHSVEVGNAAFMKSSLENIMLTDPSRKFQIGGFLFSYSTNLKYVEINCEQFQMFDFLYCVNLEYVKTPIIQIGNGVFMFCKSLIEIDLKHVIEIGNKAFSYCSSFYAFKDCINIEEVAFNQISNTEYICFGAFKNCISLSSVSFPPFLDAILDHAFENTSLKELRIPTITRVYSHAFDNNRNILIINTVVYGHEFIMYMDSHKIFSTTLGKQNSTYTFPDEIDRVDALALNSNHVFNETIGAYENDLGIRTLIVPESVHEISIGGISGAYRLGSHFIENICYNGTDLQMSIPYREGLQYFKMFLYNQMDLEMLDGAISVDLDGPFPYPKIYAPNMMINEPYMYGFQYVNEPCPETVTQPEKIISESNIIHKKIVVKKDQIKNSETASSNINSNTQSSNDPIISIENGNASNNDSKLSSREKITIAVCVSLLIVVIVLSVIYIFIREKTSTISDDSDVFEMAEETKQTGTAVTYDNPFFSAHGSLQDDPFASDFQNDDEQDQYFRDGGVE</sequence>
<feature type="compositionally biased region" description="Polar residues" evidence="1">
    <location>
        <begin position="478"/>
        <end position="488"/>
    </location>
</feature>
<gene>
    <name evidence="3" type="ORF">TVAG_133280</name>
</gene>
<feature type="region of interest" description="Disordered" evidence="1">
    <location>
        <begin position="558"/>
        <end position="582"/>
    </location>
</feature>
<dbReference type="InterPro" id="IPR053139">
    <property type="entry name" value="Surface_bspA-like"/>
</dbReference>
<dbReference type="RefSeq" id="XP_001321493.1">
    <property type="nucleotide sequence ID" value="XM_001321458.1"/>
</dbReference>
<keyword evidence="2" id="KW-1133">Transmembrane helix</keyword>
<protein>
    <submittedName>
        <fullName evidence="3">Surface antigen BspA-like</fullName>
    </submittedName>
</protein>
<organism evidence="3 4">
    <name type="scientific">Trichomonas vaginalis (strain ATCC PRA-98 / G3)</name>
    <dbReference type="NCBI Taxonomy" id="412133"/>
    <lineage>
        <taxon>Eukaryota</taxon>
        <taxon>Metamonada</taxon>
        <taxon>Parabasalia</taxon>
        <taxon>Trichomonadida</taxon>
        <taxon>Trichomonadidae</taxon>
        <taxon>Trichomonas</taxon>
    </lineage>
</organism>
<dbReference type="Gene3D" id="3.80.10.10">
    <property type="entry name" value="Ribonuclease Inhibitor"/>
    <property type="match status" value="2"/>
</dbReference>
<dbReference type="KEGG" id="tva:4767186"/>
<evidence type="ECO:0000256" key="2">
    <source>
        <dbReference type="SAM" id="Phobius"/>
    </source>
</evidence>